<keyword evidence="1" id="KW-1133">Transmembrane helix</keyword>
<evidence type="ECO:0000313" key="3">
    <source>
        <dbReference type="Proteomes" id="UP000030512"/>
    </source>
</evidence>
<dbReference type="PANTHER" id="PTHR43471:SF1">
    <property type="entry name" value="ABC TRANSPORTER PERMEASE PROTEIN NOSY-RELATED"/>
    <property type="match status" value="1"/>
</dbReference>
<dbReference type="KEGG" id="mdn:JT25_006170"/>
<dbReference type="OrthoDB" id="184009at2"/>
<evidence type="ECO:0000256" key="1">
    <source>
        <dbReference type="SAM" id="Phobius"/>
    </source>
</evidence>
<feature type="transmembrane region" description="Helical" evidence="1">
    <location>
        <begin position="130"/>
        <end position="149"/>
    </location>
</feature>
<feature type="transmembrane region" description="Helical" evidence="1">
    <location>
        <begin position="175"/>
        <end position="199"/>
    </location>
</feature>
<dbReference type="EMBL" id="CP014476">
    <property type="protein sequence ID" value="AMK76082.1"/>
    <property type="molecule type" value="Genomic_DNA"/>
</dbReference>
<dbReference type="RefSeq" id="WP_036274279.1">
    <property type="nucleotide sequence ID" value="NZ_CP014476.1"/>
</dbReference>
<feature type="transmembrane region" description="Helical" evidence="1">
    <location>
        <begin position="211"/>
        <end position="235"/>
    </location>
</feature>
<accession>A0A126T1X0</accession>
<dbReference type="GO" id="GO:0005886">
    <property type="term" value="C:plasma membrane"/>
    <property type="evidence" value="ECO:0007669"/>
    <property type="project" value="UniProtKB-SubCell"/>
</dbReference>
<dbReference type="PANTHER" id="PTHR43471">
    <property type="entry name" value="ABC TRANSPORTER PERMEASE"/>
    <property type="match status" value="1"/>
</dbReference>
<feature type="transmembrane region" description="Helical" evidence="1">
    <location>
        <begin position="241"/>
        <end position="258"/>
    </location>
</feature>
<name>A0A126T1X0_9GAMM</name>
<dbReference type="AlphaFoldDB" id="A0A126T1X0"/>
<dbReference type="Pfam" id="PF12040">
    <property type="entry name" value="DUF3526"/>
    <property type="match status" value="1"/>
</dbReference>
<dbReference type="InterPro" id="IPR021913">
    <property type="entry name" value="DUF3526"/>
</dbReference>
<sequence length="470" mass="52256">MIKTIVRKEFLATLRDGRLLTLGMALLVLFAGFFLASAYELQQLRAEKHSVGTTAKEQWNTQSVKNPHAAAHYGIYVFKQDTPVAALDPGLRPYTGQSLWMEPHKRNLTRFSPAADQVLAGRFGEASTSFVLTALLPLMIVALTFNSVSQERESGTLRMLHSLGVDAGQLLFGKLLGLMAAFFVVLAPALLLAAVILLGNFAFTLDDALRLLVLMLLLNLYYGIFAALAIAASAYFSTSRTTLFCLLAFWLVSVFIAPRLGAVGAEMLAPNPSASEFWREIKDDIEHGLEHDGDHEQRAKAFEAQLLAQYGVSRKEDLPVGFVSLSRQHNDAYSVKVHALHFDALRDNFIRQQHLSHLGSWLGPSLALRSLSMTLAGMDLAHQRHFEDAAEQYRQYFINLTEDWDRERSRGTERKAIGEEADWRSVADFSYQAPGIGFALRTAELDLLVLLLWLSLSIGMLSFSARRLAP</sequence>
<evidence type="ECO:0008006" key="4">
    <source>
        <dbReference type="Google" id="ProtNLM"/>
    </source>
</evidence>
<evidence type="ECO:0000313" key="2">
    <source>
        <dbReference type="EMBL" id="AMK76082.1"/>
    </source>
</evidence>
<dbReference type="Pfam" id="PF12679">
    <property type="entry name" value="ABC2_membrane_2"/>
    <property type="match status" value="1"/>
</dbReference>
<organism evidence="2 3">
    <name type="scientific">Methylomonas denitrificans</name>
    <dbReference type="NCBI Taxonomy" id="1538553"/>
    <lineage>
        <taxon>Bacteria</taxon>
        <taxon>Pseudomonadati</taxon>
        <taxon>Pseudomonadota</taxon>
        <taxon>Gammaproteobacteria</taxon>
        <taxon>Methylococcales</taxon>
        <taxon>Methylococcaceae</taxon>
        <taxon>Methylomonas</taxon>
    </lineage>
</organism>
<protein>
    <recommendedName>
        <fullName evidence="4">ABC transporter permease</fullName>
    </recommendedName>
</protein>
<keyword evidence="1" id="KW-0812">Transmembrane</keyword>
<dbReference type="GO" id="GO:0140359">
    <property type="term" value="F:ABC-type transporter activity"/>
    <property type="evidence" value="ECO:0007669"/>
    <property type="project" value="InterPro"/>
</dbReference>
<reference evidence="2 3" key="1">
    <citation type="journal article" date="2015" name="Environ. Microbiol.">
        <title>Methane oxidation coupled to nitrate reduction under hypoxia by the Gammaproteobacterium Methylomonas denitrificans, sp. nov. type strain FJG1.</title>
        <authorList>
            <person name="Kits K.D."/>
            <person name="Klotz M.G."/>
            <person name="Stein L.Y."/>
        </authorList>
    </citation>
    <scope>NUCLEOTIDE SEQUENCE [LARGE SCALE GENOMIC DNA]</scope>
    <source>
        <strain evidence="2 3">FJG1</strain>
    </source>
</reference>
<dbReference type="STRING" id="1538553.JT25_006170"/>
<feature type="transmembrane region" description="Helical" evidence="1">
    <location>
        <begin position="20"/>
        <end position="39"/>
    </location>
</feature>
<proteinExistence type="predicted"/>
<dbReference type="Proteomes" id="UP000030512">
    <property type="component" value="Chromosome"/>
</dbReference>
<keyword evidence="1" id="KW-0472">Membrane</keyword>
<keyword evidence="3" id="KW-1185">Reference proteome</keyword>
<gene>
    <name evidence="2" type="ORF">JT25_006170</name>
</gene>